<reference evidence="1 2" key="1">
    <citation type="journal article" date="2023" name="Sci. Data">
        <title>Genome assembly of the Korean intertidal mud-creeper Batillaria attramentaria.</title>
        <authorList>
            <person name="Patra A.K."/>
            <person name="Ho P.T."/>
            <person name="Jun S."/>
            <person name="Lee S.J."/>
            <person name="Kim Y."/>
            <person name="Won Y.J."/>
        </authorList>
    </citation>
    <scope>NUCLEOTIDE SEQUENCE [LARGE SCALE GENOMIC DNA]</scope>
    <source>
        <strain evidence="1">Wonlab-2016</strain>
    </source>
</reference>
<sequence length="147" mass="16091">MFVHSLACYAERERGTPRRDFFTWGGATFPCPAPCVVVAPPPSDNHPGPGTRLVWPPARCLPSALWLCSSYRLPPPLSTPPPSHPSTPSVFSTLSALRAYSSKGRKCTCSKGEVGEARRRGGGAELMHPHPRRSCVFREYRPTSFAL</sequence>
<dbReference type="AlphaFoldDB" id="A0ABD0LMD6"/>
<name>A0ABD0LMD6_9CAEN</name>
<evidence type="ECO:0000313" key="2">
    <source>
        <dbReference type="Proteomes" id="UP001519460"/>
    </source>
</evidence>
<keyword evidence="2" id="KW-1185">Reference proteome</keyword>
<evidence type="ECO:0000313" key="1">
    <source>
        <dbReference type="EMBL" id="KAK7500163.1"/>
    </source>
</evidence>
<dbReference type="EMBL" id="JACVVK020000039">
    <property type="protein sequence ID" value="KAK7500163.1"/>
    <property type="molecule type" value="Genomic_DNA"/>
</dbReference>
<organism evidence="1 2">
    <name type="scientific">Batillaria attramentaria</name>
    <dbReference type="NCBI Taxonomy" id="370345"/>
    <lineage>
        <taxon>Eukaryota</taxon>
        <taxon>Metazoa</taxon>
        <taxon>Spiralia</taxon>
        <taxon>Lophotrochozoa</taxon>
        <taxon>Mollusca</taxon>
        <taxon>Gastropoda</taxon>
        <taxon>Caenogastropoda</taxon>
        <taxon>Sorbeoconcha</taxon>
        <taxon>Cerithioidea</taxon>
        <taxon>Batillariidae</taxon>
        <taxon>Batillaria</taxon>
    </lineage>
</organism>
<comment type="caution">
    <text evidence="1">The sequence shown here is derived from an EMBL/GenBank/DDBJ whole genome shotgun (WGS) entry which is preliminary data.</text>
</comment>
<dbReference type="Proteomes" id="UP001519460">
    <property type="component" value="Unassembled WGS sequence"/>
</dbReference>
<gene>
    <name evidence="1" type="ORF">BaRGS_00008710</name>
</gene>
<proteinExistence type="predicted"/>
<protein>
    <submittedName>
        <fullName evidence="1">Uncharacterized protein</fullName>
    </submittedName>
</protein>
<accession>A0ABD0LMD6</accession>